<sequence length="100" mass="10721">MCSLHPRRPFCGQGSGRCWVQHVTAPRKESLSPIIISTTARIALAGFAALAISLTGAVGMASAKPICQTGCSQPLPTKNPRPDVNQMCWVEWGRARCQVS</sequence>
<dbReference type="KEGG" id="rha:RHA1_ro01406"/>
<name>Q0SGV9_RHOJR</name>
<protein>
    <submittedName>
        <fullName evidence="1">Uncharacterized protein</fullName>
    </submittedName>
</protein>
<dbReference type="Proteomes" id="UP000008710">
    <property type="component" value="Chromosome"/>
</dbReference>
<accession>Q0SGV9</accession>
<gene>
    <name evidence="1" type="ordered locus">RHA1_ro01406</name>
</gene>
<proteinExistence type="predicted"/>
<reference evidence="2" key="1">
    <citation type="journal article" date="2006" name="Proc. Natl. Acad. Sci. U.S.A.">
        <title>The complete genome of Rhodococcus sp. RHA1 provides insights into a catabolic powerhouse.</title>
        <authorList>
            <person name="McLeod M.P."/>
            <person name="Warren R.L."/>
            <person name="Hsiao W.W.L."/>
            <person name="Araki N."/>
            <person name="Myhre M."/>
            <person name="Fernandes C."/>
            <person name="Miyazawa D."/>
            <person name="Wong W."/>
            <person name="Lillquist A.L."/>
            <person name="Wang D."/>
            <person name="Dosanjh M."/>
            <person name="Hara H."/>
            <person name="Petrescu A."/>
            <person name="Morin R.D."/>
            <person name="Yang G."/>
            <person name="Stott J.M."/>
            <person name="Schein J.E."/>
            <person name="Shin H."/>
            <person name="Smailus D."/>
            <person name="Siddiqui A.S."/>
            <person name="Marra M.A."/>
            <person name="Jones S.J.M."/>
            <person name="Holt R."/>
            <person name="Brinkman F.S.L."/>
            <person name="Miyauchi K."/>
            <person name="Fukuda M."/>
            <person name="Davies J.E."/>
            <person name="Mohn W.W."/>
            <person name="Eltis L.D."/>
        </authorList>
    </citation>
    <scope>NUCLEOTIDE SEQUENCE [LARGE SCALE GENOMIC DNA]</scope>
    <source>
        <strain evidence="2">RHA1</strain>
    </source>
</reference>
<dbReference type="HOGENOM" id="CLU_180804_0_0_11"/>
<dbReference type="AlphaFoldDB" id="Q0SGV9"/>
<organism evidence="1 2">
    <name type="scientific">Rhodococcus jostii (strain RHA1)</name>
    <dbReference type="NCBI Taxonomy" id="101510"/>
    <lineage>
        <taxon>Bacteria</taxon>
        <taxon>Bacillati</taxon>
        <taxon>Actinomycetota</taxon>
        <taxon>Actinomycetes</taxon>
        <taxon>Mycobacteriales</taxon>
        <taxon>Nocardiaceae</taxon>
        <taxon>Rhodococcus</taxon>
    </lineage>
</organism>
<dbReference type="EMBL" id="CP000431">
    <property type="protein sequence ID" value="ABG93227.1"/>
    <property type="molecule type" value="Genomic_DNA"/>
</dbReference>
<evidence type="ECO:0000313" key="2">
    <source>
        <dbReference type="Proteomes" id="UP000008710"/>
    </source>
</evidence>
<evidence type="ECO:0000313" key="1">
    <source>
        <dbReference type="EMBL" id="ABG93227.1"/>
    </source>
</evidence>